<dbReference type="EMBL" id="BFEA01000492">
    <property type="protein sequence ID" value="GBG84820.1"/>
    <property type="molecule type" value="Genomic_DNA"/>
</dbReference>
<sequence length="192" mass="21789">MLTVKCHWSRYYSNRELEHSHEISLVLAQLWPKETITDGTLVGLLCGKIDKGRRATIAYELLTFLSQLVDDLPTDIISYNPSDPIQVEPVTLERKLTPTVIWANCTKDYGQYLSDHDPTFWCYLDLDELVLDNSDFDEFWKAHRENGELPSDDDPGRIAIVGLAHEEESEAQSASKEEEEASAPEPREAPPA</sequence>
<dbReference type="AlphaFoldDB" id="A0A388LR62"/>
<dbReference type="STRING" id="69332.A0A388LR62"/>
<dbReference type="Proteomes" id="UP000265515">
    <property type="component" value="Unassembled WGS sequence"/>
</dbReference>
<dbReference type="Gramene" id="GBG84820">
    <property type="protein sequence ID" value="GBG84820"/>
    <property type="gene ID" value="CBR_g39196"/>
</dbReference>
<organism evidence="2 3">
    <name type="scientific">Chara braunii</name>
    <name type="common">Braun's stonewort</name>
    <dbReference type="NCBI Taxonomy" id="69332"/>
    <lineage>
        <taxon>Eukaryota</taxon>
        <taxon>Viridiplantae</taxon>
        <taxon>Streptophyta</taxon>
        <taxon>Charophyceae</taxon>
        <taxon>Charales</taxon>
        <taxon>Characeae</taxon>
        <taxon>Chara</taxon>
    </lineage>
</organism>
<evidence type="ECO:0000313" key="2">
    <source>
        <dbReference type="EMBL" id="GBG84820.1"/>
    </source>
</evidence>
<gene>
    <name evidence="2" type="ORF">CBR_g39196</name>
</gene>
<reference evidence="2 3" key="1">
    <citation type="journal article" date="2018" name="Cell">
        <title>The Chara Genome: Secondary Complexity and Implications for Plant Terrestrialization.</title>
        <authorList>
            <person name="Nishiyama T."/>
            <person name="Sakayama H."/>
            <person name="Vries J.D."/>
            <person name="Buschmann H."/>
            <person name="Saint-Marcoux D."/>
            <person name="Ullrich K.K."/>
            <person name="Haas F.B."/>
            <person name="Vanderstraeten L."/>
            <person name="Becker D."/>
            <person name="Lang D."/>
            <person name="Vosolsobe S."/>
            <person name="Rombauts S."/>
            <person name="Wilhelmsson P.K.I."/>
            <person name="Janitza P."/>
            <person name="Kern R."/>
            <person name="Heyl A."/>
            <person name="Rumpler F."/>
            <person name="Villalobos L.I.A.C."/>
            <person name="Clay J.M."/>
            <person name="Skokan R."/>
            <person name="Toyoda A."/>
            <person name="Suzuki Y."/>
            <person name="Kagoshima H."/>
            <person name="Schijlen E."/>
            <person name="Tajeshwar N."/>
            <person name="Catarino B."/>
            <person name="Hetherington A.J."/>
            <person name="Saltykova A."/>
            <person name="Bonnot C."/>
            <person name="Breuninger H."/>
            <person name="Symeonidi A."/>
            <person name="Radhakrishnan G.V."/>
            <person name="Van Nieuwerburgh F."/>
            <person name="Deforce D."/>
            <person name="Chang C."/>
            <person name="Karol K.G."/>
            <person name="Hedrich R."/>
            <person name="Ulvskov P."/>
            <person name="Glockner G."/>
            <person name="Delwiche C.F."/>
            <person name="Petrasek J."/>
            <person name="Van de Peer Y."/>
            <person name="Friml J."/>
            <person name="Beilby M."/>
            <person name="Dolan L."/>
            <person name="Kohara Y."/>
            <person name="Sugano S."/>
            <person name="Fujiyama A."/>
            <person name="Delaux P.-M."/>
            <person name="Quint M."/>
            <person name="TheiBen G."/>
            <person name="Hagemann M."/>
            <person name="Harholt J."/>
            <person name="Dunand C."/>
            <person name="Zachgo S."/>
            <person name="Langdale J."/>
            <person name="Maumus F."/>
            <person name="Straeten D.V.D."/>
            <person name="Gould S.B."/>
            <person name="Rensing S.A."/>
        </authorList>
    </citation>
    <scope>NUCLEOTIDE SEQUENCE [LARGE SCALE GENOMIC DNA]</scope>
    <source>
        <strain evidence="2 3">S276</strain>
    </source>
</reference>
<name>A0A388LR62_CHABU</name>
<evidence type="ECO:0000313" key="3">
    <source>
        <dbReference type="Proteomes" id="UP000265515"/>
    </source>
</evidence>
<accession>A0A388LR62</accession>
<protein>
    <submittedName>
        <fullName evidence="2">Uncharacterized protein</fullName>
    </submittedName>
</protein>
<evidence type="ECO:0000256" key="1">
    <source>
        <dbReference type="SAM" id="MobiDB-lite"/>
    </source>
</evidence>
<feature type="region of interest" description="Disordered" evidence="1">
    <location>
        <begin position="145"/>
        <end position="192"/>
    </location>
</feature>
<comment type="caution">
    <text evidence="2">The sequence shown here is derived from an EMBL/GenBank/DDBJ whole genome shotgun (WGS) entry which is preliminary data.</text>
</comment>
<keyword evidence="3" id="KW-1185">Reference proteome</keyword>
<proteinExistence type="predicted"/>